<evidence type="ECO:0000313" key="2">
    <source>
        <dbReference type="EMBL" id="THU93023.1"/>
    </source>
</evidence>
<name>A0A4S8LV73_DENBC</name>
<dbReference type="EMBL" id="ML179261">
    <property type="protein sequence ID" value="THU93023.1"/>
    <property type="molecule type" value="Genomic_DNA"/>
</dbReference>
<proteinExistence type="predicted"/>
<feature type="region of interest" description="Disordered" evidence="1">
    <location>
        <begin position="188"/>
        <end position="233"/>
    </location>
</feature>
<evidence type="ECO:0000313" key="3">
    <source>
        <dbReference type="Proteomes" id="UP000297245"/>
    </source>
</evidence>
<dbReference type="AlphaFoldDB" id="A0A4S8LV73"/>
<keyword evidence="3" id="KW-1185">Reference proteome</keyword>
<protein>
    <submittedName>
        <fullName evidence="2">Uncharacterized protein</fullName>
    </submittedName>
</protein>
<evidence type="ECO:0000256" key="1">
    <source>
        <dbReference type="SAM" id="MobiDB-lite"/>
    </source>
</evidence>
<accession>A0A4S8LV73</accession>
<dbReference type="Proteomes" id="UP000297245">
    <property type="component" value="Unassembled WGS sequence"/>
</dbReference>
<feature type="compositionally biased region" description="Low complexity" evidence="1">
    <location>
        <begin position="18"/>
        <end position="29"/>
    </location>
</feature>
<feature type="region of interest" description="Disordered" evidence="1">
    <location>
        <begin position="1"/>
        <end position="60"/>
    </location>
</feature>
<reference evidence="2 3" key="1">
    <citation type="journal article" date="2019" name="Nat. Ecol. Evol.">
        <title>Megaphylogeny resolves global patterns of mushroom evolution.</title>
        <authorList>
            <person name="Varga T."/>
            <person name="Krizsan K."/>
            <person name="Foldi C."/>
            <person name="Dima B."/>
            <person name="Sanchez-Garcia M."/>
            <person name="Sanchez-Ramirez S."/>
            <person name="Szollosi G.J."/>
            <person name="Szarkandi J.G."/>
            <person name="Papp V."/>
            <person name="Albert L."/>
            <person name="Andreopoulos W."/>
            <person name="Angelini C."/>
            <person name="Antonin V."/>
            <person name="Barry K.W."/>
            <person name="Bougher N.L."/>
            <person name="Buchanan P."/>
            <person name="Buyck B."/>
            <person name="Bense V."/>
            <person name="Catcheside P."/>
            <person name="Chovatia M."/>
            <person name="Cooper J."/>
            <person name="Damon W."/>
            <person name="Desjardin D."/>
            <person name="Finy P."/>
            <person name="Geml J."/>
            <person name="Haridas S."/>
            <person name="Hughes K."/>
            <person name="Justo A."/>
            <person name="Karasinski D."/>
            <person name="Kautmanova I."/>
            <person name="Kiss B."/>
            <person name="Kocsube S."/>
            <person name="Kotiranta H."/>
            <person name="LaButti K.M."/>
            <person name="Lechner B.E."/>
            <person name="Liimatainen K."/>
            <person name="Lipzen A."/>
            <person name="Lukacs Z."/>
            <person name="Mihaltcheva S."/>
            <person name="Morgado L.N."/>
            <person name="Niskanen T."/>
            <person name="Noordeloos M.E."/>
            <person name="Ohm R.A."/>
            <person name="Ortiz-Santana B."/>
            <person name="Ovrebo C."/>
            <person name="Racz N."/>
            <person name="Riley R."/>
            <person name="Savchenko A."/>
            <person name="Shiryaev A."/>
            <person name="Soop K."/>
            <person name="Spirin V."/>
            <person name="Szebenyi C."/>
            <person name="Tomsovsky M."/>
            <person name="Tulloss R.E."/>
            <person name="Uehling J."/>
            <person name="Grigoriev I.V."/>
            <person name="Vagvolgyi C."/>
            <person name="Papp T."/>
            <person name="Martin F.M."/>
            <person name="Miettinen O."/>
            <person name="Hibbett D.S."/>
            <person name="Nagy L.G."/>
        </authorList>
    </citation>
    <scope>NUCLEOTIDE SEQUENCE [LARGE SCALE GENOMIC DNA]</scope>
    <source>
        <strain evidence="2 3">CBS 962.96</strain>
    </source>
</reference>
<organism evidence="2 3">
    <name type="scientific">Dendrothele bispora (strain CBS 962.96)</name>
    <dbReference type="NCBI Taxonomy" id="1314807"/>
    <lineage>
        <taxon>Eukaryota</taxon>
        <taxon>Fungi</taxon>
        <taxon>Dikarya</taxon>
        <taxon>Basidiomycota</taxon>
        <taxon>Agaricomycotina</taxon>
        <taxon>Agaricomycetes</taxon>
        <taxon>Agaricomycetidae</taxon>
        <taxon>Agaricales</taxon>
        <taxon>Agaricales incertae sedis</taxon>
        <taxon>Dendrothele</taxon>
    </lineage>
</organism>
<sequence>MTWAKGALNTTQQRIKMSLSQDSSAPSSQDYEDANPGLWQHSMRNTPDLDESGLGEGTGTFSEWDQEEERWAAESYEKRLASDKKACTNAAKPKPVQADTIFIHEASDFVDFITTIIEQLDGKGNLKILLECKVVAGQLCSKTFKATWDLFCGSKGTLNSVKTYEDMIEQANGKANANLKVVLEELEQQEPASTMAPSVIPAQRGSGSRGDDDENDISGNQTKHRKKTHEPSAEEEEIMCFVETLQRMYHCSDKSCGGPTCLVQPNGTHVKLVPAALKDWASAMASHQDGVDDKTPPNHPTFFKQAGEDTNDISLLAAHRRNLTSQSQAPNININLSGLEALIHPNHPSQMLDLDGFQKLYLLQLTNALVEKLRENEVSGPDCLLFVTEEEYDKIGLTVGQKDLRCALSAWKASKAT</sequence>
<gene>
    <name evidence="2" type="ORF">K435DRAFT_800051</name>
</gene>
<dbReference type="OrthoDB" id="2965364at2759"/>